<feature type="chain" id="PRO_5009172377" description="Lipoprotein" evidence="1">
    <location>
        <begin position="23"/>
        <end position="758"/>
    </location>
</feature>
<keyword evidence="1" id="KW-0732">Signal</keyword>
<proteinExistence type="predicted"/>
<name>A0A1E5C529_9GAMM</name>
<sequence>MYPHNYLKALLLPIIFTLTACGESVTFSPEIGDEKRYWAYAHTTRDVATNPETVMLSESLLHYKVEQTGDALSLHITPEHLQFSTGHSGFSSVDSSKRNPQIQKIFSAGFDVSLNSESGELTDFTARNKDQWESFVKRGGQILMNSLQSTINAPGFIQSIPVKAGSEVQLTDFKGVPVTLTVQSVSEKTVFATMSSKGTEASSVEQNVLGKQLFGQIEINRSTGWLEKMLLVMNIPVEVYGKTKMTQFAFAMHPEDESVGTFAEIFYNTYYDEEQHWFDIVPLSKGQPTNEMLTAEDVLPYPRGMLLEEEAGFRLSYPTDVAKQQQIGRIAFRDVRGYIDGQPTDVKFAAPLDQQFIDEGMNVSAHIQPLGWQIERELNDLETVAAFVDYYNVSETRYNVPWTGGKTQTFQLGEITLTATLVAGTQNEYRLEYTNTVNSRLALTVGGLQGQISFLSDPNLPSWLAPSSKQMLSFLGNSVLQQNAIAVKLFSAPTEVTFIVHSQSEVPSFTREVVFWDQAWFLSSAEMPPMGLVPSESYLFDAEDLATSSESESTFDFSHDLHIATESPHNAVVALPYVWENVCQFSIDNTPHVSGHPLVWKPQPKTSNDVAGGPTKIEDNTTAYQFTTPDGIRRYFYDMEVTTRLSCEGTPSWEEMALAPSPFPWLIDVSKVVDFDPQQSVKQFISGYRIYNKHGEPLSPIDRYGKALTAGDSLLLEALFDGTYIKMSGKISRIEHFSVEGEPLERVFVTMFPPLAKG</sequence>
<dbReference type="AlphaFoldDB" id="A0A1E5C529"/>
<evidence type="ECO:0000313" key="2">
    <source>
        <dbReference type="EMBL" id="OEE60621.1"/>
    </source>
</evidence>
<evidence type="ECO:0000256" key="1">
    <source>
        <dbReference type="SAM" id="SignalP"/>
    </source>
</evidence>
<feature type="signal peptide" evidence="1">
    <location>
        <begin position="1"/>
        <end position="22"/>
    </location>
</feature>
<dbReference type="Proteomes" id="UP000095039">
    <property type="component" value="Unassembled WGS sequence"/>
</dbReference>
<dbReference type="EMBL" id="AJWN02000064">
    <property type="protein sequence ID" value="OEE60621.1"/>
    <property type="molecule type" value="Genomic_DNA"/>
</dbReference>
<protein>
    <recommendedName>
        <fullName evidence="4">Lipoprotein</fullName>
    </recommendedName>
</protein>
<dbReference type="RefSeq" id="WP_016962044.1">
    <property type="nucleotide sequence ID" value="NZ_AJWN02000064.1"/>
</dbReference>
<keyword evidence="3" id="KW-1185">Reference proteome</keyword>
<evidence type="ECO:0000313" key="3">
    <source>
        <dbReference type="Proteomes" id="UP000095039"/>
    </source>
</evidence>
<gene>
    <name evidence="2" type="ORF">A1OK_10495</name>
</gene>
<evidence type="ECO:0008006" key="4">
    <source>
        <dbReference type="Google" id="ProtNLM"/>
    </source>
</evidence>
<accession>A0A1E5C529</accession>
<comment type="caution">
    <text evidence="2">The sequence shown here is derived from an EMBL/GenBank/DDBJ whole genome shotgun (WGS) entry which is preliminary data.</text>
</comment>
<reference evidence="2 3" key="1">
    <citation type="journal article" date="2012" name="Science">
        <title>Ecological populations of bacteria act as socially cohesive units of antibiotic production and resistance.</title>
        <authorList>
            <person name="Cordero O.X."/>
            <person name="Wildschutte H."/>
            <person name="Kirkup B."/>
            <person name="Proehl S."/>
            <person name="Ngo L."/>
            <person name="Hussain F."/>
            <person name="Le Roux F."/>
            <person name="Mincer T."/>
            <person name="Polz M.F."/>
        </authorList>
    </citation>
    <scope>NUCLEOTIDE SEQUENCE [LARGE SCALE GENOMIC DNA]</scope>
    <source>
        <strain evidence="2 3">FF-454</strain>
    </source>
</reference>
<organism evidence="2 3">
    <name type="scientific">Enterovibrio norvegicus FF-454</name>
    <dbReference type="NCBI Taxonomy" id="1185651"/>
    <lineage>
        <taxon>Bacteria</taxon>
        <taxon>Pseudomonadati</taxon>
        <taxon>Pseudomonadota</taxon>
        <taxon>Gammaproteobacteria</taxon>
        <taxon>Vibrionales</taxon>
        <taxon>Vibrionaceae</taxon>
        <taxon>Enterovibrio</taxon>
    </lineage>
</organism>